<feature type="transmembrane region" description="Helical" evidence="6">
    <location>
        <begin position="272"/>
        <end position="294"/>
    </location>
</feature>
<evidence type="ECO:0000313" key="7">
    <source>
        <dbReference type="EMBL" id="OJT03627.1"/>
    </source>
</evidence>
<dbReference type="InterPro" id="IPR036259">
    <property type="entry name" value="MFS_trans_sf"/>
</dbReference>
<evidence type="ECO:0000256" key="3">
    <source>
        <dbReference type="ARBA" id="ARBA00022692"/>
    </source>
</evidence>
<gene>
    <name evidence="7" type="ORF">TRAPUB_5655</name>
</gene>
<keyword evidence="4 6" id="KW-1133">Transmembrane helix</keyword>
<dbReference type="FunFam" id="1.20.1250.20:FF:000068">
    <property type="entry name" value="MFS general substrate transporter"/>
    <property type="match status" value="1"/>
</dbReference>
<evidence type="ECO:0000256" key="6">
    <source>
        <dbReference type="SAM" id="Phobius"/>
    </source>
</evidence>
<keyword evidence="8" id="KW-1185">Reference proteome</keyword>
<proteinExistence type="predicted"/>
<evidence type="ECO:0000313" key="8">
    <source>
        <dbReference type="Proteomes" id="UP000184267"/>
    </source>
</evidence>
<feature type="transmembrane region" description="Helical" evidence="6">
    <location>
        <begin position="180"/>
        <end position="196"/>
    </location>
</feature>
<dbReference type="PANTHER" id="PTHR43791">
    <property type="entry name" value="PERMEASE-RELATED"/>
    <property type="match status" value="1"/>
</dbReference>
<dbReference type="Pfam" id="PF07690">
    <property type="entry name" value="MFS_1"/>
    <property type="match status" value="1"/>
</dbReference>
<dbReference type="Gene3D" id="1.20.1250.20">
    <property type="entry name" value="MFS general substrate transporter like domains"/>
    <property type="match status" value="1"/>
</dbReference>
<dbReference type="OMA" id="GHIFEMA"/>
<feature type="transmembrane region" description="Helical" evidence="6">
    <location>
        <begin position="240"/>
        <end position="260"/>
    </location>
</feature>
<comment type="caution">
    <text evidence="7">The sequence shown here is derived from an EMBL/GenBank/DDBJ whole genome shotgun (WGS) entry which is preliminary data.</text>
</comment>
<dbReference type="PANTHER" id="PTHR43791:SF91">
    <property type="entry name" value="MAJOR FACILITATOR SUPERFAMILY (MFS) PROFILE DOMAIN-CONTAINING PROTEIN-RELATED"/>
    <property type="match status" value="1"/>
</dbReference>
<dbReference type="AlphaFoldDB" id="A0A1M2V7V9"/>
<evidence type="ECO:0000256" key="4">
    <source>
        <dbReference type="ARBA" id="ARBA00022989"/>
    </source>
</evidence>
<dbReference type="GO" id="GO:0022857">
    <property type="term" value="F:transmembrane transporter activity"/>
    <property type="evidence" value="ECO:0007669"/>
    <property type="project" value="InterPro"/>
</dbReference>
<reference evidence="7 8" key="1">
    <citation type="submission" date="2016-10" db="EMBL/GenBank/DDBJ databases">
        <title>Genome sequence of the basidiomycete white-rot fungus Trametes pubescens.</title>
        <authorList>
            <person name="Makela M.R."/>
            <person name="Granchi Z."/>
            <person name="Peng M."/>
            <person name="De Vries R.P."/>
            <person name="Grigoriev I."/>
            <person name="Riley R."/>
            <person name="Hilden K."/>
        </authorList>
    </citation>
    <scope>NUCLEOTIDE SEQUENCE [LARGE SCALE GENOMIC DNA]</scope>
    <source>
        <strain evidence="7 8">FBCC735</strain>
    </source>
</reference>
<dbReference type="EMBL" id="MNAD01001602">
    <property type="protein sequence ID" value="OJT03627.1"/>
    <property type="molecule type" value="Genomic_DNA"/>
</dbReference>
<dbReference type="Proteomes" id="UP000184267">
    <property type="component" value="Unassembled WGS sequence"/>
</dbReference>
<evidence type="ECO:0000256" key="5">
    <source>
        <dbReference type="ARBA" id="ARBA00023136"/>
    </source>
</evidence>
<keyword evidence="3 6" id="KW-0812">Transmembrane</keyword>
<organism evidence="7 8">
    <name type="scientific">Trametes pubescens</name>
    <name type="common">White-rot fungus</name>
    <dbReference type="NCBI Taxonomy" id="154538"/>
    <lineage>
        <taxon>Eukaryota</taxon>
        <taxon>Fungi</taxon>
        <taxon>Dikarya</taxon>
        <taxon>Basidiomycota</taxon>
        <taxon>Agaricomycotina</taxon>
        <taxon>Agaricomycetes</taxon>
        <taxon>Polyporales</taxon>
        <taxon>Polyporaceae</taxon>
        <taxon>Trametes</taxon>
    </lineage>
</organism>
<dbReference type="GO" id="GO:0016020">
    <property type="term" value="C:membrane"/>
    <property type="evidence" value="ECO:0007669"/>
    <property type="project" value="UniProtKB-SubCell"/>
</dbReference>
<dbReference type="InterPro" id="IPR011701">
    <property type="entry name" value="MFS"/>
</dbReference>
<evidence type="ECO:0000256" key="1">
    <source>
        <dbReference type="ARBA" id="ARBA00004141"/>
    </source>
</evidence>
<name>A0A1M2V7V9_TRAPU</name>
<feature type="transmembrane region" description="Helical" evidence="6">
    <location>
        <begin position="208"/>
        <end position="228"/>
    </location>
</feature>
<dbReference type="SUPFAM" id="SSF103473">
    <property type="entry name" value="MFS general substrate transporter"/>
    <property type="match status" value="1"/>
</dbReference>
<dbReference type="OrthoDB" id="2985014at2759"/>
<comment type="subcellular location">
    <subcellularLocation>
        <location evidence="1">Membrane</location>
        <topology evidence="1">Multi-pass membrane protein</topology>
    </subcellularLocation>
</comment>
<evidence type="ECO:0000256" key="2">
    <source>
        <dbReference type="ARBA" id="ARBA00022448"/>
    </source>
</evidence>
<feature type="transmembrane region" description="Helical" evidence="6">
    <location>
        <begin position="153"/>
        <end position="173"/>
    </location>
</feature>
<feature type="transmembrane region" description="Helical" evidence="6">
    <location>
        <begin position="12"/>
        <end position="32"/>
    </location>
</feature>
<keyword evidence="2" id="KW-0813">Transport</keyword>
<sequence>MGLVKNYPQLVAVRVCLGIAESGMSPGIYYLSSKASRQWPLRSSRSSASAFSPQHCNEFDSELFTVFVDLPDTATFLTPKERTFLLNRLRSDYSGGGEEEKFDLREVPRAMLDWKIIVAAITDVTISMPLYGISVFLPSIINGFGFDTVTSQLLTVPPYVLATVVVLICSAYSDRMKLRSPFVFSGLMLALVGYGVNVADVSIGVKYFGTYLVVVGAYLSAPMQLTWIGNNCIGHYKRGIGLGMTVMFGNIGGVIASNVYRIQDAPRYTRGHIFEMAFIALGLVLVPLTALAYVQGNKRRDAAQREIEEKGLEVQYTEAELRKMGDCAPDFRYTL</sequence>
<keyword evidence="5 6" id="KW-0472">Membrane</keyword>
<protein>
    <submittedName>
        <fullName evidence="7">High-affinity nicotinic acid transporter</fullName>
    </submittedName>
</protein>
<accession>A0A1M2V7V9</accession>
<feature type="transmembrane region" description="Helical" evidence="6">
    <location>
        <begin position="116"/>
        <end position="141"/>
    </location>
</feature>
<dbReference type="STRING" id="154538.A0A1M2V7V9"/>